<proteinExistence type="predicted"/>
<dbReference type="Pfam" id="PF19650">
    <property type="entry name" value="DUF6153"/>
    <property type="match status" value="1"/>
</dbReference>
<keyword evidence="2" id="KW-0812">Transmembrane</keyword>
<evidence type="ECO:0000313" key="4">
    <source>
        <dbReference type="Proteomes" id="UP000482800"/>
    </source>
</evidence>
<feature type="region of interest" description="Disordered" evidence="1">
    <location>
        <begin position="127"/>
        <end position="148"/>
    </location>
</feature>
<sequence>MGESRTPLVAEVHAVRRGLLAAAAAFVGRLVLLSAVLGLVAMHQLAGLPAGHSHDHDAAPRIHAVLAATDHCPHPDGAQCPDRFHGHPGQVCQPHQSGNGPDGIPALAPLPQEPSEPALLTARTAAREAGNGTGCGPPRLSELSLRRI</sequence>
<keyword evidence="2" id="KW-0472">Membrane</keyword>
<name>A0A6V8KQ61_9ACTN</name>
<dbReference type="AlphaFoldDB" id="A0A6V8KQ61"/>
<evidence type="ECO:0000256" key="2">
    <source>
        <dbReference type="SAM" id="Phobius"/>
    </source>
</evidence>
<dbReference type="Proteomes" id="UP000482800">
    <property type="component" value="Unassembled WGS sequence"/>
</dbReference>
<feature type="transmembrane region" description="Helical" evidence="2">
    <location>
        <begin position="20"/>
        <end position="42"/>
    </location>
</feature>
<keyword evidence="4" id="KW-1185">Reference proteome</keyword>
<evidence type="ECO:0000256" key="1">
    <source>
        <dbReference type="SAM" id="MobiDB-lite"/>
    </source>
</evidence>
<dbReference type="EMBL" id="BLPF01000003">
    <property type="protein sequence ID" value="GFJ83986.1"/>
    <property type="molecule type" value="Genomic_DNA"/>
</dbReference>
<protein>
    <submittedName>
        <fullName evidence="3">Uncharacterized protein</fullName>
    </submittedName>
</protein>
<gene>
    <name evidence="3" type="ORF">Phou_081660</name>
</gene>
<reference evidence="3 4" key="1">
    <citation type="submission" date="2020-03" db="EMBL/GenBank/DDBJ databases">
        <title>Whole genome shotgun sequence of Phytohabitans houttuyneae NBRC 108639.</title>
        <authorList>
            <person name="Komaki H."/>
            <person name="Tamura T."/>
        </authorList>
    </citation>
    <scope>NUCLEOTIDE SEQUENCE [LARGE SCALE GENOMIC DNA]</scope>
    <source>
        <strain evidence="3 4">NBRC 108639</strain>
    </source>
</reference>
<keyword evidence="2" id="KW-1133">Transmembrane helix</keyword>
<accession>A0A6V8KQ61</accession>
<comment type="caution">
    <text evidence="3">The sequence shown here is derived from an EMBL/GenBank/DDBJ whole genome shotgun (WGS) entry which is preliminary data.</text>
</comment>
<dbReference type="RefSeq" id="WP_173067118.1">
    <property type="nucleotide sequence ID" value="NZ_BAABGO010000038.1"/>
</dbReference>
<reference evidence="3 4" key="2">
    <citation type="submission" date="2020-03" db="EMBL/GenBank/DDBJ databases">
        <authorList>
            <person name="Ichikawa N."/>
            <person name="Kimura A."/>
            <person name="Kitahashi Y."/>
            <person name="Uohara A."/>
        </authorList>
    </citation>
    <scope>NUCLEOTIDE SEQUENCE [LARGE SCALE GENOMIC DNA]</scope>
    <source>
        <strain evidence="3 4">NBRC 108639</strain>
    </source>
</reference>
<organism evidence="3 4">
    <name type="scientific">Phytohabitans houttuyneae</name>
    <dbReference type="NCBI Taxonomy" id="1076126"/>
    <lineage>
        <taxon>Bacteria</taxon>
        <taxon>Bacillati</taxon>
        <taxon>Actinomycetota</taxon>
        <taxon>Actinomycetes</taxon>
        <taxon>Micromonosporales</taxon>
        <taxon>Micromonosporaceae</taxon>
    </lineage>
</organism>
<feature type="region of interest" description="Disordered" evidence="1">
    <location>
        <begin position="79"/>
        <end position="114"/>
    </location>
</feature>
<dbReference type="InterPro" id="IPR046151">
    <property type="entry name" value="DUF6153"/>
</dbReference>
<evidence type="ECO:0000313" key="3">
    <source>
        <dbReference type="EMBL" id="GFJ83986.1"/>
    </source>
</evidence>